<feature type="non-terminal residue" evidence="2">
    <location>
        <position position="1"/>
    </location>
</feature>
<feature type="compositionally biased region" description="Basic and acidic residues" evidence="1">
    <location>
        <begin position="1"/>
        <end position="12"/>
    </location>
</feature>
<feature type="non-terminal residue" evidence="2">
    <location>
        <position position="52"/>
    </location>
</feature>
<sequence length="52" mass="5635">WRQGTRDNDGISHRRAMAPSRPPTPTWGKTGDGSPAAYPISPCSPSSRFAHD</sequence>
<evidence type="ECO:0000256" key="1">
    <source>
        <dbReference type="SAM" id="MobiDB-lite"/>
    </source>
</evidence>
<feature type="compositionally biased region" description="Polar residues" evidence="1">
    <location>
        <begin position="43"/>
        <end position="52"/>
    </location>
</feature>
<protein>
    <submittedName>
        <fullName evidence="2">Uncharacterized protein</fullName>
    </submittedName>
</protein>
<name>A0A6J4UVF3_9BACT</name>
<proteinExistence type="predicted"/>
<gene>
    <name evidence="2" type="ORF">AVDCRST_MAG70-1663</name>
</gene>
<reference evidence="2" key="1">
    <citation type="submission" date="2020-02" db="EMBL/GenBank/DDBJ databases">
        <authorList>
            <person name="Meier V. D."/>
        </authorList>
    </citation>
    <scope>NUCLEOTIDE SEQUENCE</scope>
    <source>
        <strain evidence="2">AVDCRST_MAG70</strain>
    </source>
</reference>
<evidence type="ECO:0000313" key="2">
    <source>
        <dbReference type="EMBL" id="CAA9561006.1"/>
    </source>
</evidence>
<dbReference type="EMBL" id="CADCWH010000264">
    <property type="protein sequence ID" value="CAA9561006.1"/>
    <property type="molecule type" value="Genomic_DNA"/>
</dbReference>
<organism evidence="2">
    <name type="scientific">uncultured Thermomicrobiales bacterium</name>
    <dbReference type="NCBI Taxonomy" id="1645740"/>
    <lineage>
        <taxon>Bacteria</taxon>
        <taxon>Pseudomonadati</taxon>
        <taxon>Thermomicrobiota</taxon>
        <taxon>Thermomicrobia</taxon>
        <taxon>Thermomicrobiales</taxon>
        <taxon>environmental samples</taxon>
    </lineage>
</organism>
<feature type="region of interest" description="Disordered" evidence="1">
    <location>
        <begin position="1"/>
        <end position="52"/>
    </location>
</feature>
<accession>A0A6J4UVF3</accession>
<dbReference type="AlphaFoldDB" id="A0A6J4UVF3"/>